<dbReference type="RefSeq" id="WP_117702129.1">
    <property type="nucleotide sequence ID" value="NZ_QSTW01000013.1"/>
</dbReference>
<accession>A0A3E4Z7B1</accession>
<dbReference type="EMBL" id="QSTW01000013">
    <property type="protein sequence ID" value="RGM90335.1"/>
    <property type="molecule type" value="Genomic_DNA"/>
</dbReference>
<dbReference type="AlphaFoldDB" id="A0A3E4Z7B1"/>
<protein>
    <submittedName>
        <fullName evidence="1">Uncharacterized protein</fullName>
    </submittedName>
</protein>
<evidence type="ECO:0000313" key="1">
    <source>
        <dbReference type="EMBL" id="RGM90335.1"/>
    </source>
</evidence>
<comment type="caution">
    <text evidence="1">The sequence shown here is derived from an EMBL/GenBank/DDBJ whole genome shotgun (WGS) entry which is preliminary data.</text>
</comment>
<organism evidence="1 2">
    <name type="scientific">Phocaeicola plebeius</name>
    <dbReference type="NCBI Taxonomy" id="310297"/>
    <lineage>
        <taxon>Bacteria</taxon>
        <taxon>Pseudomonadati</taxon>
        <taxon>Bacteroidota</taxon>
        <taxon>Bacteroidia</taxon>
        <taxon>Bacteroidales</taxon>
        <taxon>Bacteroidaceae</taxon>
        <taxon>Phocaeicola</taxon>
    </lineage>
</organism>
<proteinExistence type="predicted"/>
<reference evidence="1 2" key="1">
    <citation type="submission" date="2018-08" db="EMBL/GenBank/DDBJ databases">
        <title>A genome reference for cultivated species of the human gut microbiota.</title>
        <authorList>
            <person name="Zou Y."/>
            <person name="Xue W."/>
            <person name="Luo G."/>
        </authorList>
    </citation>
    <scope>NUCLEOTIDE SEQUENCE [LARGE SCALE GENOMIC DNA]</scope>
    <source>
        <strain evidence="1 2">OM06-2</strain>
    </source>
</reference>
<dbReference type="Proteomes" id="UP000260814">
    <property type="component" value="Unassembled WGS sequence"/>
</dbReference>
<gene>
    <name evidence="1" type="ORF">DXB87_10570</name>
</gene>
<evidence type="ECO:0000313" key="2">
    <source>
        <dbReference type="Proteomes" id="UP000260814"/>
    </source>
</evidence>
<name>A0A3E4Z7B1_9BACT</name>
<sequence length="209" mass="24781">MDKKEYIHRYATQLFNERNKDSGSNENVHFYIGDITEAMWQAWDASFFSQWKSVQASLPPKGQCVNVMLEDGRYTNSFIMSDGTWAYNVRPIAWSEIKRPILYHKPMIELKYPGMKTKNIIYTGPIFDYYNGELHRIFCNFDIQQMKSRVAGKDDSCNRQMIIINLETKTAWIEYVDEECSQYDSFYNKFTCDIQEVERLIEESQESKE</sequence>